<proteinExistence type="predicted"/>
<dbReference type="EMBL" id="MU266977">
    <property type="protein sequence ID" value="KAH7917657.1"/>
    <property type="molecule type" value="Genomic_DNA"/>
</dbReference>
<comment type="caution">
    <text evidence="1">The sequence shown here is derived from an EMBL/GenBank/DDBJ whole genome shotgun (WGS) entry which is preliminary data.</text>
</comment>
<sequence>MSASPPPHTSHPRSPGPGFQNYGINCHAIGTAQPSTVSSQQSLPSYPHEPGRPGDQEPAWERHGPPPEPHREWESCKPRRGQTEYHTHPTQQPHHHFHSSGPHCTLSPMDTLPHLAHPSCTFLDSELPGGPPHPRPPLPPGPPTLHHHPCTLLTRVRLTLVHVVHCPLVTLPRHVVTICEHAGSILHHRCKAKR</sequence>
<evidence type="ECO:0000313" key="2">
    <source>
        <dbReference type="Proteomes" id="UP000790709"/>
    </source>
</evidence>
<gene>
    <name evidence="1" type="ORF">BV22DRAFT_1187954</name>
</gene>
<keyword evidence="2" id="KW-1185">Reference proteome</keyword>
<dbReference type="Proteomes" id="UP000790709">
    <property type="component" value="Unassembled WGS sequence"/>
</dbReference>
<organism evidence="1 2">
    <name type="scientific">Leucogyrophana mollusca</name>
    <dbReference type="NCBI Taxonomy" id="85980"/>
    <lineage>
        <taxon>Eukaryota</taxon>
        <taxon>Fungi</taxon>
        <taxon>Dikarya</taxon>
        <taxon>Basidiomycota</taxon>
        <taxon>Agaricomycotina</taxon>
        <taxon>Agaricomycetes</taxon>
        <taxon>Agaricomycetidae</taxon>
        <taxon>Boletales</taxon>
        <taxon>Boletales incertae sedis</taxon>
        <taxon>Leucogyrophana</taxon>
    </lineage>
</organism>
<name>A0ACB8AYZ3_9AGAM</name>
<accession>A0ACB8AYZ3</accession>
<reference evidence="1" key="1">
    <citation type="journal article" date="2021" name="New Phytol.">
        <title>Evolutionary innovations through gain and loss of genes in the ectomycorrhizal Boletales.</title>
        <authorList>
            <person name="Wu G."/>
            <person name="Miyauchi S."/>
            <person name="Morin E."/>
            <person name="Kuo A."/>
            <person name="Drula E."/>
            <person name="Varga T."/>
            <person name="Kohler A."/>
            <person name="Feng B."/>
            <person name="Cao Y."/>
            <person name="Lipzen A."/>
            <person name="Daum C."/>
            <person name="Hundley H."/>
            <person name="Pangilinan J."/>
            <person name="Johnson J."/>
            <person name="Barry K."/>
            <person name="LaButti K."/>
            <person name="Ng V."/>
            <person name="Ahrendt S."/>
            <person name="Min B."/>
            <person name="Choi I.G."/>
            <person name="Park H."/>
            <person name="Plett J.M."/>
            <person name="Magnuson J."/>
            <person name="Spatafora J.W."/>
            <person name="Nagy L.G."/>
            <person name="Henrissat B."/>
            <person name="Grigoriev I.V."/>
            <person name="Yang Z.L."/>
            <person name="Xu J."/>
            <person name="Martin F.M."/>
        </authorList>
    </citation>
    <scope>NUCLEOTIDE SEQUENCE</scope>
    <source>
        <strain evidence="1">KUC20120723A-06</strain>
    </source>
</reference>
<evidence type="ECO:0000313" key="1">
    <source>
        <dbReference type="EMBL" id="KAH7917657.1"/>
    </source>
</evidence>
<protein>
    <submittedName>
        <fullName evidence="1">Uncharacterized protein</fullName>
    </submittedName>
</protein>